<dbReference type="OrthoDB" id="5485925at2"/>
<keyword evidence="1" id="KW-0255">Endonuclease</keyword>
<protein>
    <submittedName>
        <fullName evidence="1">Endonuclease I</fullName>
    </submittedName>
</protein>
<sequence>MISNAFHIWSKDDKVNAMRRDYPFGKVGNYKRVSKNGSKNRRQC</sequence>
<dbReference type="EMBL" id="FCOR01000004">
    <property type="protein sequence ID" value="CVK15969.1"/>
    <property type="molecule type" value="Genomic_DNA"/>
</dbReference>
<dbReference type="AlphaFoldDB" id="A0A0X8XXM0"/>
<organism evidence="1 2">
    <name type="scientific">Apibacter mensalis</name>
    <dbReference type="NCBI Taxonomy" id="1586267"/>
    <lineage>
        <taxon>Bacteria</taxon>
        <taxon>Pseudomonadati</taxon>
        <taxon>Bacteroidota</taxon>
        <taxon>Flavobacteriia</taxon>
        <taxon>Flavobacteriales</taxon>
        <taxon>Weeksellaceae</taxon>
        <taxon>Apibacter</taxon>
    </lineage>
</organism>
<dbReference type="InterPro" id="IPR007346">
    <property type="entry name" value="Endonuclease-I"/>
</dbReference>
<accession>A0A0X8XXM0</accession>
<reference evidence="1 2" key="1">
    <citation type="submission" date="2016-01" db="EMBL/GenBank/DDBJ databases">
        <authorList>
            <person name="McClelland M."/>
            <person name="Jain A."/>
            <person name="Saraogi P."/>
            <person name="Mendelson R."/>
            <person name="Westerman R."/>
            <person name="SanMiguel P."/>
            <person name="Csonka L."/>
        </authorList>
    </citation>
    <scope>NUCLEOTIDE SEQUENCE [LARGE SCALE GENOMIC DNA]</scope>
    <source>
        <strain evidence="1 2">R-53146</strain>
    </source>
</reference>
<gene>
    <name evidence="1" type="ORF">Ga0061079_10487</name>
</gene>
<proteinExistence type="predicted"/>
<evidence type="ECO:0000313" key="1">
    <source>
        <dbReference type="EMBL" id="CVK15969.1"/>
    </source>
</evidence>
<keyword evidence="2" id="KW-1185">Reference proteome</keyword>
<keyword evidence="1" id="KW-0540">Nuclease</keyword>
<keyword evidence="1" id="KW-0378">Hydrolase</keyword>
<dbReference type="RefSeq" id="WP_082435395.1">
    <property type="nucleotide sequence ID" value="NZ_FCOR01000004.1"/>
</dbReference>
<dbReference type="Proteomes" id="UP000182761">
    <property type="component" value="Unassembled WGS sequence"/>
</dbReference>
<evidence type="ECO:0000313" key="2">
    <source>
        <dbReference type="Proteomes" id="UP000182761"/>
    </source>
</evidence>
<name>A0A0X8XXM0_9FLAO</name>
<dbReference type="Pfam" id="PF04231">
    <property type="entry name" value="Endonuclease_1"/>
    <property type="match status" value="1"/>
</dbReference>
<dbReference type="GO" id="GO:0004519">
    <property type="term" value="F:endonuclease activity"/>
    <property type="evidence" value="ECO:0007669"/>
    <property type="project" value="UniProtKB-KW"/>
</dbReference>